<evidence type="ECO:0000313" key="3">
    <source>
        <dbReference type="Proteomes" id="UP001469553"/>
    </source>
</evidence>
<feature type="region of interest" description="Disordered" evidence="1">
    <location>
        <begin position="1"/>
        <end position="24"/>
    </location>
</feature>
<dbReference type="EMBL" id="JAHRIP010011487">
    <property type="protein sequence ID" value="MEQ2284560.1"/>
    <property type="molecule type" value="Genomic_DNA"/>
</dbReference>
<accession>A0ABV0XSW4</accession>
<protein>
    <submittedName>
        <fullName evidence="2">Uncharacterized protein</fullName>
    </submittedName>
</protein>
<evidence type="ECO:0000313" key="2">
    <source>
        <dbReference type="EMBL" id="MEQ2284560.1"/>
    </source>
</evidence>
<keyword evidence="3" id="KW-1185">Reference proteome</keyword>
<organism evidence="2 3">
    <name type="scientific">Ameca splendens</name>
    <dbReference type="NCBI Taxonomy" id="208324"/>
    <lineage>
        <taxon>Eukaryota</taxon>
        <taxon>Metazoa</taxon>
        <taxon>Chordata</taxon>
        <taxon>Craniata</taxon>
        <taxon>Vertebrata</taxon>
        <taxon>Euteleostomi</taxon>
        <taxon>Actinopterygii</taxon>
        <taxon>Neopterygii</taxon>
        <taxon>Teleostei</taxon>
        <taxon>Neoteleostei</taxon>
        <taxon>Acanthomorphata</taxon>
        <taxon>Ovalentaria</taxon>
        <taxon>Atherinomorphae</taxon>
        <taxon>Cyprinodontiformes</taxon>
        <taxon>Goodeidae</taxon>
        <taxon>Ameca</taxon>
    </lineage>
</organism>
<gene>
    <name evidence="2" type="ORF">AMECASPLE_022971</name>
</gene>
<sequence length="100" mass="10777">MEQCCTSPGVISQPSLPQDPRATSKSLQASLASVGFYDSILRKRIGRNDIHMRVLRVKSNMRVAVFWSGSAIGSGRPSIIDGTMTSALYQKNHLGNAAGQ</sequence>
<evidence type="ECO:0000256" key="1">
    <source>
        <dbReference type="SAM" id="MobiDB-lite"/>
    </source>
</evidence>
<name>A0ABV0XSW4_9TELE</name>
<dbReference type="Proteomes" id="UP001469553">
    <property type="component" value="Unassembled WGS sequence"/>
</dbReference>
<proteinExistence type="predicted"/>
<reference evidence="2 3" key="1">
    <citation type="submission" date="2021-06" db="EMBL/GenBank/DDBJ databases">
        <authorList>
            <person name="Palmer J.M."/>
        </authorList>
    </citation>
    <scope>NUCLEOTIDE SEQUENCE [LARGE SCALE GENOMIC DNA]</scope>
    <source>
        <strain evidence="2 3">AS_MEX2019</strain>
        <tissue evidence="2">Muscle</tissue>
    </source>
</reference>
<comment type="caution">
    <text evidence="2">The sequence shown here is derived from an EMBL/GenBank/DDBJ whole genome shotgun (WGS) entry which is preliminary data.</text>
</comment>